<organism evidence="2 3">
    <name type="scientific">Actinomadura rubrisoli</name>
    <dbReference type="NCBI Taxonomy" id="2530368"/>
    <lineage>
        <taxon>Bacteria</taxon>
        <taxon>Bacillati</taxon>
        <taxon>Actinomycetota</taxon>
        <taxon>Actinomycetes</taxon>
        <taxon>Streptosporangiales</taxon>
        <taxon>Thermomonosporaceae</taxon>
        <taxon>Actinomadura</taxon>
    </lineage>
</organism>
<feature type="compositionally biased region" description="Pro residues" evidence="1">
    <location>
        <begin position="99"/>
        <end position="108"/>
    </location>
</feature>
<sequence>MREEIAPYDDVLARFRGARLYAHGEDGVAYLAEHGGLPYLLVRPGPEEPDMIVLAFEDELERAVYLAGRDTPEGPASPPSKAAEDAPAIPRARSAAAPSPGPLPVRGS</sequence>
<dbReference type="EMBL" id="SMKU01000287">
    <property type="protein sequence ID" value="TDD71491.1"/>
    <property type="molecule type" value="Genomic_DNA"/>
</dbReference>
<dbReference type="Proteomes" id="UP000294513">
    <property type="component" value="Unassembled WGS sequence"/>
</dbReference>
<gene>
    <name evidence="2" type="ORF">E1298_35745</name>
</gene>
<name>A0A4R5AGF4_9ACTN</name>
<dbReference type="OrthoDB" id="3482929at2"/>
<keyword evidence="3" id="KW-1185">Reference proteome</keyword>
<dbReference type="AlphaFoldDB" id="A0A4R5AGF4"/>
<evidence type="ECO:0000313" key="2">
    <source>
        <dbReference type="EMBL" id="TDD71491.1"/>
    </source>
</evidence>
<protein>
    <submittedName>
        <fullName evidence="2">Uncharacterized protein</fullName>
    </submittedName>
</protein>
<feature type="compositionally biased region" description="Low complexity" evidence="1">
    <location>
        <begin position="86"/>
        <end position="98"/>
    </location>
</feature>
<evidence type="ECO:0000256" key="1">
    <source>
        <dbReference type="SAM" id="MobiDB-lite"/>
    </source>
</evidence>
<reference evidence="2 3" key="1">
    <citation type="submission" date="2019-03" db="EMBL/GenBank/DDBJ databases">
        <title>Draft genome sequences of novel Actinobacteria.</title>
        <authorList>
            <person name="Sahin N."/>
            <person name="Ay H."/>
            <person name="Saygin H."/>
        </authorList>
    </citation>
    <scope>NUCLEOTIDE SEQUENCE [LARGE SCALE GENOMIC DNA]</scope>
    <source>
        <strain evidence="2 3">H3C3</strain>
    </source>
</reference>
<proteinExistence type="predicted"/>
<evidence type="ECO:0000313" key="3">
    <source>
        <dbReference type="Proteomes" id="UP000294513"/>
    </source>
</evidence>
<comment type="caution">
    <text evidence="2">The sequence shown here is derived from an EMBL/GenBank/DDBJ whole genome shotgun (WGS) entry which is preliminary data.</text>
</comment>
<dbReference type="RefSeq" id="WP_131901285.1">
    <property type="nucleotide sequence ID" value="NZ_SMKU01000287.1"/>
</dbReference>
<feature type="region of interest" description="Disordered" evidence="1">
    <location>
        <begin position="67"/>
        <end position="108"/>
    </location>
</feature>
<accession>A0A4R5AGF4</accession>